<feature type="region of interest" description="Disordered" evidence="1">
    <location>
        <begin position="71"/>
        <end position="104"/>
    </location>
</feature>
<dbReference type="GeneID" id="90540106"/>
<dbReference type="KEGG" id="vnx:VNE69_01242"/>
<protein>
    <submittedName>
        <fullName evidence="2">Uncharacterized protein</fullName>
    </submittedName>
</protein>
<organism evidence="2 3">
    <name type="scientific">Vairimorpha necatrix</name>
    <dbReference type="NCBI Taxonomy" id="6039"/>
    <lineage>
        <taxon>Eukaryota</taxon>
        <taxon>Fungi</taxon>
        <taxon>Fungi incertae sedis</taxon>
        <taxon>Microsporidia</taxon>
        <taxon>Nosematidae</taxon>
        <taxon>Vairimorpha</taxon>
    </lineage>
</organism>
<dbReference type="RefSeq" id="XP_065328449.1">
    <property type="nucleotide sequence ID" value="XM_065472377.1"/>
</dbReference>
<feature type="compositionally biased region" description="Polar residues" evidence="1">
    <location>
        <begin position="71"/>
        <end position="82"/>
    </location>
</feature>
<reference evidence="2" key="1">
    <citation type="journal article" date="2024" name="BMC Genomics">
        <title>Functional annotation of a divergent genome using sequence and structure-based similarity.</title>
        <authorList>
            <person name="Svedberg D."/>
            <person name="Winiger R.R."/>
            <person name="Berg A."/>
            <person name="Sharma H."/>
            <person name="Tellgren-Roth C."/>
            <person name="Debrunner-Vossbrinck B.A."/>
            <person name="Vossbrinck C.R."/>
            <person name="Barandun J."/>
        </authorList>
    </citation>
    <scope>NUCLEOTIDE SEQUENCE</scope>
    <source>
        <strain evidence="2">Illinois isolate</strain>
    </source>
</reference>
<evidence type="ECO:0000313" key="3">
    <source>
        <dbReference type="Proteomes" id="UP001334084"/>
    </source>
</evidence>
<dbReference type="EMBL" id="CP142726">
    <property type="protein sequence ID" value="WUR02304.1"/>
    <property type="molecule type" value="Genomic_DNA"/>
</dbReference>
<keyword evidence="3" id="KW-1185">Reference proteome</keyword>
<evidence type="ECO:0000313" key="2">
    <source>
        <dbReference type="EMBL" id="WUR02304.1"/>
    </source>
</evidence>
<dbReference type="Proteomes" id="UP001334084">
    <property type="component" value="Chromosome 1"/>
</dbReference>
<name>A0AAX4J8L7_9MICR</name>
<accession>A0AAX4J8L7</accession>
<evidence type="ECO:0000256" key="1">
    <source>
        <dbReference type="SAM" id="MobiDB-lite"/>
    </source>
</evidence>
<sequence>MIEEEEKIVFYLEELDNNFSKINRTLKEIEDKISKIYKINTKVVSDYQPLMTMFENKSYDQEENQNTTIIMKSNSPKNPFTNDKSEIFDKSQVSEKDSSSTIEDPKIYSDSYVDESSNEEINEFDIEKIPDIFKDEEDFFELYNFILRSQRTKFEEIIDAFCNVDYDKICVYLDVLRNKKFIKKKGNVFYIE</sequence>
<gene>
    <name evidence="2" type="ORF">VNE69_01242</name>
</gene>
<dbReference type="AlphaFoldDB" id="A0AAX4J8L7"/>
<feature type="compositionally biased region" description="Basic and acidic residues" evidence="1">
    <location>
        <begin position="83"/>
        <end position="104"/>
    </location>
</feature>
<proteinExistence type="predicted"/>